<evidence type="ECO:0000313" key="2">
    <source>
        <dbReference type="Proteomes" id="UP000054495"/>
    </source>
</evidence>
<dbReference type="Gene3D" id="3.30.70.270">
    <property type="match status" value="1"/>
</dbReference>
<dbReference type="InterPro" id="IPR051320">
    <property type="entry name" value="Viral_Replic_Matur_Polypro"/>
</dbReference>
<name>A0A0D6M4W6_9BILA</name>
<keyword evidence="2" id="KW-1185">Reference proteome</keyword>
<reference evidence="1 2" key="1">
    <citation type="submission" date="2013-05" db="EMBL/GenBank/DDBJ databases">
        <title>Draft genome of the parasitic nematode Anyclostoma ceylanicum.</title>
        <authorList>
            <person name="Mitreva M."/>
        </authorList>
    </citation>
    <scope>NUCLEOTIDE SEQUENCE [LARGE SCALE GENOMIC DNA]</scope>
</reference>
<dbReference type="PANTHER" id="PTHR33064:SF37">
    <property type="entry name" value="RIBONUCLEASE H"/>
    <property type="match status" value="1"/>
</dbReference>
<dbReference type="PANTHER" id="PTHR33064">
    <property type="entry name" value="POL PROTEIN"/>
    <property type="match status" value="1"/>
</dbReference>
<dbReference type="EMBL" id="KE124921">
    <property type="protein sequence ID" value="EPB74942.1"/>
    <property type="molecule type" value="Genomic_DNA"/>
</dbReference>
<dbReference type="AlphaFoldDB" id="A0A0D6M4W6"/>
<dbReference type="SUPFAM" id="SSF56672">
    <property type="entry name" value="DNA/RNA polymerases"/>
    <property type="match status" value="1"/>
</dbReference>
<proteinExistence type="predicted"/>
<dbReference type="Proteomes" id="UP000054495">
    <property type="component" value="Unassembled WGS sequence"/>
</dbReference>
<gene>
    <name evidence="1" type="ORF">ANCCEY_05959</name>
</gene>
<protein>
    <recommendedName>
        <fullName evidence="3">Reverse transcriptase/retrotransposon-derived protein RNase H-like domain-containing protein</fullName>
    </recommendedName>
</protein>
<evidence type="ECO:0008006" key="3">
    <source>
        <dbReference type="Google" id="ProtNLM"/>
    </source>
</evidence>
<organism evidence="1 2">
    <name type="scientific">Ancylostoma ceylanicum</name>
    <dbReference type="NCBI Taxonomy" id="53326"/>
    <lineage>
        <taxon>Eukaryota</taxon>
        <taxon>Metazoa</taxon>
        <taxon>Ecdysozoa</taxon>
        <taxon>Nematoda</taxon>
        <taxon>Chromadorea</taxon>
        <taxon>Rhabditida</taxon>
        <taxon>Rhabditina</taxon>
        <taxon>Rhabditomorpha</taxon>
        <taxon>Strongyloidea</taxon>
        <taxon>Ancylostomatidae</taxon>
        <taxon>Ancylostomatinae</taxon>
        <taxon>Ancylostoma</taxon>
    </lineage>
</organism>
<dbReference type="InterPro" id="IPR043128">
    <property type="entry name" value="Rev_trsase/Diguanyl_cyclase"/>
</dbReference>
<sequence>MLLGIRRRGPEASSSPWEGQVQLGILSKENVGHAKNDVPLEAMHGTRSAAPIHRDVRRLASRLGTHDPKEYADSSPNESYETVREVALTLERPLRAAEQHANTVTTYIVMQKPQKLSRMEFHGGNNDNDKFGYQEKQNTDGCRNQGINLEDGVFVYIDDILVRKADLLLEHQKCAVVKDSVSFLDNYIDVNCVRTNSETVKKIVDYPAPKNVGELGTSLEIVSYHREFIAGFSKAAKAPCSVTGPKVTWKWTEEEARVFEELKRAIAKVPVCAKLNIKATERRTAHPWIAQMLVVEILKQFCAWSFPASSGLKKAEKSYHITDLEALAVELEADKHFKQLIEDVEKRSNVKEVTLPRCDRKYGVADFLVDSGDL</sequence>
<evidence type="ECO:0000313" key="1">
    <source>
        <dbReference type="EMBL" id="EPB74942.1"/>
    </source>
</evidence>
<dbReference type="InterPro" id="IPR043502">
    <property type="entry name" value="DNA/RNA_pol_sf"/>
</dbReference>
<accession>A0A0D6M4W6</accession>